<evidence type="ECO:0008006" key="11">
    <source>
        <dbReference type="Google" id="ProtNLM"/>
    </source>
</evidence>
<dbReference type="Pfam" id="PF13641">
    <property type="entry name" value="Glyco_tranf_2_3"/>
    <property type="match status" value="1"/>
</dbReference>
<reference evidence="9 10" key="1">
    <citation type="submission" date="2021-02" db="EMBL/GenBank/DDBJ databases">
        <title>Variation within the Batrachochytrium salamandrivorans European outbreak.</title>
        <authorList>
            <person name="Kelly M."/>
            <person name="Pasmans F."/>
            <person name="Shea T.P."/>
            <person name="Munoz J.F."/>
            <person name="Carranza S."/>
            <person name="Cuomo C.A."/>
            <person name="Martel A."/>
        </authorList>
    </citation>
    <scope>NUCLEOTIDE SEQUENCE [LARGE SCALE GENOMIC DNA]</scope>
    <source>
        <strain evidence="9 10">AMFP18/2</strain>
    </source>
</reference>
<keyword evidence="6 8" id="KW-0472">Membrane</keyword>
<evidence type="ECO:0000313" key="10">
    <source>
        <dbReference type="Proteomes" id="UP001648503"/>
    </source>
</evidence>
<feature type="transmembrane region" description="Helical" evidence="8">
    <location>
        <begin position="12"/>
        <end position="36"/>
    </location>
</feature>
<dbReference type="InterPro" id="IPR029044">
    <property type="entry name" value="Nucleotide-diphossugar_trans"/>
</dbReference>
<feature type="transmembrane region" description="Helical" evidence="8">
    <location>
        <begin position="373"/>
        <end position="399"/>
    </location>
</feature>
<feature type="transmembrane region" description="Helical" evidence="8">
    <location>
        <begin position="317"/>
        <end position="335"/>
    </location>
</feature>
<comment type="subcellular location">
    <subcellularLocation>
        <location evidence="1">Membrane</location>
    </subcellularLocation>
</comment>
<evidence type="ECO:0000256" key="3">
    <source>
        <dbReference type="ARBA" id="ARBA00022679"/>
    </source>
</evidence>
<evidence type="ECO:0000256" key="2">
    <source>
        <dbReference type="ARBA" id="ARBA00022676"/>
    </source>
</evidence>
<evidence type="ECO:0000313" key="9">
    <source>
        <dbReference type="EMBL" id="KAH6588887.1"/>
    </source>
</evidence>
<gene>
    <name evidence="9" type="ORF">BASA50_010421</name>
</gene>
<evidence type="ECO:0000256" key="7">
    <source>
        <dbReference type="ARBA" id="ARBA00023180"/>
    </source>
</evidence>
<proteinExistence type="predicted"/>
<dbReference type="PANTHER" id="PTHR47844">
    <property type="entry name" value="SYNTHASE CPS1, PUTATIVE (AFU_ORTHOLOGUE AFUA_7G02500)-RELATED"/>
    <property type="match status" value="1"/>
</dbReference>
<evidence type="ECO:0000256" key="1">
    <source>
        <dbReference type="ARBA" id="ARBA00004370"/>
    </source>
</evidence>
<evidence type="ECO:0000256" key="4">
    <source>
        <dbReference type="ARBA" id="ARBA00022692"/>
    </source>
</evidence>
<evidence type="ECO:0000256" key="8">
    <source>
        <dbReference type="SAM" id="Phobius"/>
    </source>
</evidence>
<organism evidence="9 10">
    <name type="scientific">Batrachochytrium salamandrivorans</name>
    <dbReference type="NCBI Taxonomy" id="1357716"/>
    <lineage>
        <taxon>Eukaryota</taxon>
        <taxon>Fungi</taxon>
        <taxon>Fungi incertae sedis</taxon>
        <taxon>Chytridiomycota</taxon>
        <taxon>Chytridiomycota incertae sedis</taxon>
        <taxon>Chytridiomycetes</taxon>
        <taxon>Rhizophydiales</taxon>
        <taxon>Rhizophydiales incertae sedis</taxon>
        <taxon>Batrachochytrium</taxon>
    </lineage>
</organism>
<evidence type="ECO:0000256" key="6">
    <source>
        <dbReference type="ARBA" id="ARBA00023136"/>
    </source>
</evidence>
<keyword evidence="3" id="KW-0808">Transferase</keyword>
<dbReference type="PANTHER" id="PTHR47844:SF1">
    <property type="entry name" value="EXOSTOSIN-LIKE 2"/>
    <property type="match status" value="1"/>
</dbReference>
<feature type="transmembrane region" description="Helical" evidence="8">
    <location>
        <begin position="341"/>
        <end position="361"/>
    </location>
</feature>
<dbReference type="Gene3D" id="3.90.550.10">
    <property type="entry name" value="Spore Coat Polysaccharide Biosynthesis Protein SpsA, Chain A"/>
    <property type="match status" value="1"/>
</dbReference>
<keyword evidence="10" id="KW-1185">Reference proteome</keyword>
<sequence>MFHLTKNNFSFFLPLGFVGLYRWFWFFVRILAYCLYKPMKPRKHPRFKSYKDVTILIPTIDSGEEIKMALRSWLRNKPAEVIFITIPSALAALEALASEVDPERQTVRVITVKKGNKRNQMVAGINQVKSDIIVFCDDDVVWPDTMVEWLIAPFEDRQMGGVGTSQTVITKNKHMTIWEILAAYRITMRNIEVTSSTYIDGGVCCLSGRTAAYRTAILRDPQFQQEFTHEFWRGKYHQHSGDDKFLTRWLHSHSWKTFIQCCPEAELASTFKDDWRFLKQLLRWTRNTWRSDIRSVIFERHIWTRHPFVAFSMVDKFFNPITLIAGPVTVAFLATRPDTTIPPWAIVVSYLAWLLLTRLIKYMPHFVKRPQDVLAIPVWLVFNMVFMFMKVYCLFTLYVTDWGTRAGADHKKDDAEADPKKIAEENDISDIFIPYWKMDQEDLDAMRAENGQAPIRHPMQEIHHAYVNTYGNRASGDVSNRDELITVFADEKMDMSPQVWSSGDPTGTPNYPTPDHDVIPIGRRDTILADPATTTTTNGLRSTPSAMTFSEYKEVADGTVSGVNSIAQPTSTYQPQVVMVQHPSTHDRNQGILPTPPKAP</sequence>
<dbReference type="InterPro" id="IPR052427">
    <property type="entry name" value="Glycosyltrans_GT2/GT47"/>
</dbReference>
<keyword evidence="2" id="KW-0328">Glycosyltransferase</keyword>
<evidence type="ECO:0000256" key="5">
    <source>
        <dbReference type="ARBA" id="ARBA00022989"/>
    </source>
</evidence>
<comment type="caution">
    <text evidence="9">The sequence shown here is derived from an EMBL/GenBank/DDBJ whole genome shotgun (WGS) entry which is preliminary data.</text>
</comment>
<accession>A0ABQ8EYI6</accession>
<dbReference type="EMBL" id="JAFCIX010000488">
    <property type="protein sequence ID" value="KAH6588887.1"/>
    <property type="molecule type" value="Genomic_DNA"/>
</dbReference>
<dbReference type="Proteomes" id="UP001648503">
    <property type="component" value="Unassembled WGS sequence"/>
</dbReference>
<keyword evidence="5 8" id="KW-1133">Transmembrane helix</keyword>
<dbReference type="SUPFAM" id="SSF53448">
    <property type="entry name" value="Nucleotide-diphospho-sugar transferases"/>
    <property type="match status" value="1"/>
</dbReference>
<keyword evidence="7" id="KW-0325">Glycoprotein</keyword>
<protein>
    <recommendedName>
        <fullName evidence="11">Glycosyltransferase 2-like domain-containing protein</fullName>
    </recommendedName>
</protein>
<name>A0ABQ8EYI6_9FUNG</name>
<keyword evidence="4 8" id="KW-0812">Transmembrane</keyword>
<dbReference type="CDD" id="cd06434">
    <property type="entry name" value="GT2_HAS"/>
    <property type="match status" value="1"/>
</dbReference>